<dbReference type="PROSITE" id="PS50853">
    <property type="entry name" value="FN3"/>
    <property type="match status" value="2"/>
</dbReference>
<dbReference type="InterPro" id="IPR003961">
    <property type="entry name" value="FN3_dom"/>
</dbReference>
<dbReference type="eggNOG" id="COG4733">
    <property type="taxonomic scope" value="Bacteria"/>
</dbReference>
<evidence type="ECO:0000313" key="4">
    <source>
        <dbReference type="EMBL" id="ADQ16447.1"/>
    </source>
</evidence>
<reference key="1">
    <citation type="submission" date="2010-11" db="EMBL/GenBank/DDBJ databases">
        <title>The complete genome of Leadbetterella byssophila DSM 17132.</title>
        <authorList>
            <consortium name="US DOE Joint Genome Institute (JGI-PGF)"/>
            <person name="Lucas S."/>
            <person name="Copeland A."/>
            <person name="Lapidus A."/>
            <person name="Glavina del Rio T."/>
            <person name="Dalin E."/>
            <person name="Tice H."/>
            <person name="Bruce D."/>
            <person name="Goodwin L."/>
            <person name="Pitluck S."/>
            <person name="Kyrpides N."/>
            <person name="Mavromatis K."/>
            <person name="Ivanova N."/>
            <person name="Teshima H."/>
            <person name="Brettin T."/>
            <person name="Detter J.C."/>
            <person name="Han C."/>
            <person name="Tapia R."/>
            <person name="Land M."/>
            <person name="Hauser L."/>
            <person name="Markowitz V."/>
            <person name="Cheng J.-F."/>
            <person name="Hugenholtz P."/>
            <person name="Woyke T."/>
            <person name="Wu D."/>
            <person name="Tindall B."/>
            <person name="Pomrenke H.G."/>
            <person name="Brambilla E."/>
            <person name="Klenk H.-P."/>
            <person name="Eisen J.A."/>
        </authorList>
    </citation>
    <scope>NUCLEOTIDE SEQUENCE [LARGE SCALE GENOMIC DNA]</scope>
    <source>
        <strain>DSM 17132</strain>
    </source>
</reference>
<dbReference type="Gene3D" id="2.60.40.10">
    <property type="entry name" value="Immunoglobulins"/>
    <property type="match status" value="4"/>
</dbReference>
<keyword evidence="5" id="KW-1185">Reference proteome</keyword>
<dbReference type="STRING" id="649349.Lbys_0685"/>
<dbReference type="KEGG" id="lby:Lbys_0685"/>
<dbReference type="CDD" id="cd00063">
    <property type="entry name" value="FN3"/>
    <property type="match status" value="1"/>
</dbReference>
<keyword evidence="2" id="KW-0732">Signal</keyword>
<dbReference type="InterPro" id="IPR036116">
    <property type="entry name" value="FN3_sf"/>
</dbReference>
<accession>E4RZA8</accession>
<organism evidence="4 5">
    <name type="scientific">Leadbetterella byssophila (strain DSM 17132 / JCM 16389 / KACC 11308 / NBRC 106382 / 4M15)</name>
    <dbReference type="NCBI Taxonomy" id="649349"/>
    <lineage>
        <taxon>Bacteria</taxon>
        <taxon>Pseudomonadati</taxon>
        <taxon>Bacteroidota</taxon>
        <taxon>Cytophagia</taxon>
        <taxon>Cytophagales</taxon>
        <taxon>Leadbetterellaceae</taxon>
        <taxon>Leadbetterella</taxon>
    </lineage>
</organism>
<gene>
    <name evidence="4" type="ordered locus">Lbys_0685</name>
</gene>
<dbReference type="InterPro" id="IPR050964">
    <property type="entry name" value="Striated_Muscle_Regulatory"/>
</dbReference>
<evidence type="ECO:0000313" key="5">
    <source>
        <dbReference type="Proteomes" id="UP000007435"/>
    </source>
</evidence>
<protein>
    <submittedName>
        <fullName evidence="4">Fibronectin type III domain protein</fullName>
    </submittedName>
</protein>
<dbReference type="SUPFAM" id="SSF49265">
    <property type="entry name" value="Fibronectin type III"/>
    <property type="match status" value="2"/>
</dbReference>
<dbReference type="AlphaFoldDB" id="E4RZA8"/>
<evidence type="ECO:0000256" key="1">
    <source>
        <dbReference type="ARBA" id="ARBA00022737"/>
    </source>
</evidence>
<feature type="domain" description="Fibronectin type-III" evidence="3">
    <location>
        <begin position="499"/>
        <end position="591"/>
    </location>
</feature>
<feature type="domain" description="Fibronectin type-III" evidence="3">
    <location>
        <begin position="303"/>
        <end position="397"/>
    </location>
</feature>
<reference evidence="4 5" key="2">
    <citation type="journal article" date="2011" name="Stand. Genomic Sci.">
        <title>Complete genome sequence of Leadbetterella byssophila type strain (4M15).</title>
        <authorList>
            <person name="Abt B."/>
            <person name="Teshima H."/>
            <person name="Lucas S."/>
            <person name="Lapidus A."/>
            <person name="Del Rio T.G."/>
            <person name="Nolan M."/>
            <person name="Tice H."/>
            <person name="Cheng J.F."/>
            <person name="Pitluck S."/>
            <person name="Liolios K."/>
            <person name="Pagani I."/>
            <person name="Ivanova N."/>
            <person name="Mavromatis K."/>
            <person name="Pati A."/>
            <person name="Tapia R."/>
            <person name="Han C."/>
            <person name="Goodwin L."/>
            <person name="Chen A."/>
            <person name="Palaniappan K."/>
            <person name="Land M."/>
            <person name="Hauser L."/>
            <person name="Chang Y.J."/>
            <person name="Jeffries C.D."/>
            <person name="Rohde M."/>
            <person name="Goker M."/>
            <person name="Tindall B.J."/>
            <person name="Detter J.C."/>
            <person name="Woyke T."/>
            <person name="Bristow J."/>
            <person name="Eisen J.A."/>
            <person name="Markowitz V."/>
            <person name="Hugenholtz P."/>
            <person name="Klenk H.P."/>
            <person name="Kyrpides N.C."/>
        </authorList>
    </citation>
    <scope>NUCLEOTIDE SEQUENCE [LARGE SCALE GENOMIC DNA]</scope>
    <source>
        <strain evidence="5">DSM 17132 / JCM 16389 / KACC 11308 / NBRC 106382 / 4M15</strain>
    </source>
</reference>
<feature type="chain" id="PRO_5003188326" evidence="2">
    <location>
        <begin position="18"/>
        <end position="675"/>
    </location>
</feature>
<dbReference type="PANTHER" id="PTHR13817">
    <property type="entry name" value="TITIN"/>
    <property type="match status" value="1"/>
</dbReference>
<dbReference type="SMART" id="SM00060">
    <property type="entry name" value="FN3"/>
    <property type="match status" value="3"/>
</dbReference>
<dbReference type="Proteomes" id="UP000007435">
    <property type="component" value="Chromosome"/>
</dbReference>
<dbReference type="OrthoDB" id="923194at2"/>
<dbReference type="PANTHER" id="PTHR13817:SF166">
    <property type="entry name" value="NEURONAL IGCAM-RELATED"/>
    <property type="match status" value="1"/>
</dbReference>
<dbReference type="RefSeq" id="WP_013407499.1">
    <property type="nucleotide sequence ID" value="NC_014655.1"/>
</dbReference>
<proteinExistence type="predicted"/>
<name>E4RZA8_LEAB4</name>
<keyword evidence="1" id="KW-0677">Repeat</keyword>
<dbReference type="InterPro" id="IPR013783">
    <property type="entry name" value="Ig-like_fold"/>
</dbReference>
<evidence type="ECO:0000256" key="2">
    <source>
        <dbReference type="SAM" id="SignalP"/>
    </source>
</evidence>
<feature type="signal peptide" evidence="2">
    <location>
        <begin position="1"/>
        <end position="17"/>
    </location>
</feature>
<sequence length="675" mass="76231">MKKLLVFLVLYSSFSFAQTGVEGNIIGLGKPYKDKIVLRWNVTNYQVFKQMLKDGVHIERIILNKSGEPENKNWQKITTEPVKAWTLEQIKNSRFNSDTAVAVVAEGLYGKNALPEKVSLIEQLKLQDIDMQNRHMMVSLYAALSKDAAIVAGLGYEDKLNVDTTKSYVYRIVPTIPIGLPGTLHPCFIYVTGRDLNYIPKFFGLTTKNGDGYISLNWPKSEGKFTGYYVERSTDNQTFKRLNAQIYIPETAEDTTSQNDFYSYYDSVENYKKYYYKLIGVNSFGEQIAFDETVRGMAEDLTPPASPMVFSKKEGKKVILNWTKPEEKDIKGYFLLKGKRYTADDGLLVPDMLPPTTITYTFNLPENFRSSYYRLMAVDTAGNTSLSNSIYIYEPDLMPPAPPSGLSGHIDTSGRVHLKWSMDQKEDALRGYKIFIANQGDHTYSAISDIVPDTSYTFSVTTQTLTKKLFVKIVAVDGNFNHSDYSKPLVLNRPDMIPPPKPVILDYVNTTSGIVINWSKSSSEDHKEFILYKKVYDETKWVEIHRSPKSSTYTDKDLKSGISYTYTLRAVDSSGLYSEYAHPITIRTSYSPPKESSSLTGTFTGGKVQLKWSTSTNPVAFYILYKDSGQGLTLYKSLPATTNTFEEPGKAGPKGKYALKIKYLDDQESDLLICK</sequence>
<evidence type="ECO:0000259" key="3">
    <source>
        <dbReference type="PROSITE" id="PS50853"/>
    </source>
</evidence>
<dbReference type="HOGENOM" id="CLU_024316_0_0_10"/>
<dbReference type="EMBL" id="CP002305">
    <property type="protein sequence ID" value="ADQ16447.1"/>
    <property type="molecule type" value="Genomic_DNA"/>
</dbReference>